<protein>
    <submittedName>
        <fullName evidence="2">Uncharacterized protein</fullName>
    </submittedName>
</protein>
<organism evidence="2 3">
    <name type="scientific">Geodia barretti</name>
    <name type="common">Barrett's horny sponge</name>
    <dbReference type="NCBI Taxonomy" id="519541"/>
    <lineage>
        <taxon>Eukaryota</taxon>
        <taxon>Metazoa</taxon>
        <taxon>Porifera</taxon>
        <taxon>Demospongiae</taxon>
        <taxon>Heteroscleromorpha</taxon>
        <taxon>Tetractinellida</taxon>
        <taxon>Astrophorina</taxon>
        <taxon>Geodiidae</taxon>
        <taxon>Geodia</taxon>
    </lineage>
</organism>
<proteinExistence type="predicted"/>
<comment type="caution">
    <text evidence="2">The sequence shown here is derived from an EMBL/GenBank/DDBJ whole genome shotgun (WGS) entry which is preliminary data.</text>
</comment>
<reference evidence="2" key="1">
    <citation type="submission" date="2023-03" db="EMBL/GenBank/DDBJ databases">
        <authorList>
            <person name="Steffen K."/>
            <person name="Cardenas P."/>
        </authorList>
    </citation>
    <scope>NUCLEOTIDE SEQUENCE</scope>
</reference>
<evidence type="ECO:0000313" key="2">
    <source>
        <dbReference type="EMBL" id="CAI8039714.1"/>
    </source>
</evidence>
<evidence type="ECO:0000313" key="1">
    <source>
        <dbReference type="EMBL" id="CAI8037629.1"/>
    </source>
</evidence>
<keyword evidence="3" id="KW-1185">Reference proteome</keyword>
<accession>A0AA35X0K1</accession>
<gene>
    <name evidence="1" type="ORF">GBAR_LOCUS21045</name>
    <name evidence="2" type="ORF">GBAR_LOCUS22132</name>
</gene>
<evidence type="ECO:0000313" key="3">
    <source>
        <dbReference type="Proteomes" id="UP001174909"/>
    </source>
</evidence>
<dbReference type="EMBL" id="CASHTH010003058">
    <property type="protein sequence ID" value="CAI8039714.1"/>
    <property type="molecule type" value="Genomic_DNA"/>
</dbReference>
<dbReference type="Proteomes" id="UP001174909">
    <property type="component" value="Unassembled WGS sequence"/>
</dbReference>
<dbReference type="AlphaFoldDB" id="A0AA35X0K1"/>
<name>A0AA35X0K1_GEOBA</name>
<dbReference type="EMBL" id="CASHTH010002954">
    <property type="protein sequence ID" value="CAI8037629.1"/>
    <property type="molecule type" value="Genomic_DNA"/>
</dbReference>
<sequence length="78" mass="8954">MPLLLVPLRQRVPSVDLTPQGSSETTCSVQSRQAGWERWRRMPTWLPTYSVTTPAGSREQWWYWTAGTFPTWPACSAN</sequence>